<keyword evidence="1" id="KW-0472">Membrane</keyword>
<feature type="transmembrane region" description="Helical" evidence="1">
    <location>
        <begin position="131"/>
        <end position="149"/>
    </location>
</feature>
<accession>A0ABN9RAE5</accession>
<protein>
    <recommendedName>
        <fullName evidence="4">PRA1 family protein</fullName>
    </recommendedName>
</protein>
<reference evidence="2" key="1">
    <citation type="submission" date="2023-10" db="EMBL/GenBank/DDBJ databases">
        <authorList>
            <person name="Chen Y."/>
            <person name="Shah S."/>
            <person name="Dougan E. K."/>
            <person name="Thang M."/>
            <person name="Chan C."/>
        </authorList>
    </citation>
    <scope>NUCLEOTIDE SEQUENCE [LARGE SCALE GENOMIC DNA]</scope>
</reference>
<name>A0ABN9RAE5_9DINO</name>
<evidence type="ECO:0000313" key="3">
    <source>
        <dbReference type="Proteomes" id="UP001189429"/>
    </source>
</evidence>
<feature type="non-terminal residue" evidence="2">
    <location>
        <position position="1"/>
    </location>
</feature>
<evidence type="ECO:0000313" key="2">
    <source>
        <dbReference type="EMBL" id="CAK0815894.1"/>
    </source>
</evidence>
<organism evidence="2 3">
    <name type="scientific">Prorocentrum cordatum</name>
    <dbReference type="NCBI Taxonomy" id="2364126"/>
    <lineage>
        <taxon>Eukaryota</taxon>
        <taxon>Sar</taxon>
        <taxon>Alveolata</taxon>
        <taxon>Dinophyceae</taxon>
        <taxon>Prorocentrales</taxon>
        <taxon>Prorocentraceae</taxon>
        <taxon>Prorocentrum</taxon>
    </lineage>
</organism>
<comment type="caution">
    <text evidence="2">The sequence shown here is derived from an EMBL/GenBank/DDBJ whole genome shotgun (WGS) entry which is preliminary data.</text>
</comment>
<evidence type="ECO:0000256" key="1">
    <source>
        <dbReference type="SAM" id="Phobius"/>
    </source>
</evidence>
<sequence length="214" mass="24269">ASPLDFAAMSSATFGCRPAPDDLLDPSAARAADPAAGKQSVYLGLDTTLPDVDAERREEIRKKYPHFPDIYDQSALRREYVVRLPRWVEDWANANLIRDPRDTIMLSALANMFMCTGSLSVVLFLVPSHMLGLLVVLLNSGMWLQRFILMMHYSDGSIVQVGHRFRLSPVFDAVDRGAFLRHSAARNRMVRWRWPCKKARVFVEFYVSSSEKSC</sequence>
<keyword evidence="1" id="KW-1133">Transmembrane helix</keyword>
<keyword evidence="3" id="KW-1185">Reference proteome</keyword>
<proteinExistence type="predicted"/>
<dbReference type="EMBL" id="CAUYUJ010006033">
    <property type="protein sequence ID" value="CAK0815894.1"/>
    <property type="molecule type" value="Genomic_DNA"/>
</dbReference>
<gene>
    <name evidence="2" type="ORF">PCOR1329_LOCUS19026</name>
</gene>
<dbReference type="Proteomes" id="UP001189429">
    <property type="component" value="Unassembled WGS sequence"/>
</dbReference>
<evidence type="ECO:0008006" key="4">
    <source>
        <dbReference type="Google" id="ProtNLM"/>
    </source>
</evidence>
<keyword evidence="1" id="KW-0812">Transmembrane</keyword>